<dbReference type="Proteomes" id="UP000059680">
    <property type="component" value="Chromosome 4"/>
</dbReference>
<dbReference type="EMBL" id="AP014960">
    <property type="protein sequence ID" value="BAS89954.1"/>
    <property type="molecule type" value="Genomic_DNA"/>
</dbReference>
<dbReference type="Gramene" id="Os04t0503550-00">
    <property type="protein sequence ID" value="Os04t0503550-00"/>
    <property type="gene ID" value="Os04g0503550"/>
</dbReference>
<reference evidence="2 3" key="3">
    <citation type="journal article" date="2013" name="Rice">
        <title>Improvement of the Oryza sativa Nipponbare reference genome using next generation sequence and optical map data.</title>
        <authorList>
            <person name="Kawahara Y."/>
            <person name="de la Bastide M."/>
            <person name="Hamilton J.P."/>
            <person name="Kanamori H."/>
            <person name="McCombie W.R."/>
            <person name="Ouyang S."/>
            <person name="Schwartz D.C."/>
            <person name="Tanaka T."/>
            <person name="Wu J."/>
            <person name="Zhou S."/>
            <person name="Childs K.L."/>
            <person name="Davidson R.M."/>
            <person name="Lin H."/>
            <person name="Quesada-Ocampo L."/>
            <person name="Vaillancourt B."/>
            <person name="Sakai H."/>
            <person name="Lee S.S."/>
            <person name="Kim J."/>
            <person name="Numa H."/>
            <person name="Itoh T."/>
            <person name="Buell C.R."/>
            <person name="Matsumoto T."/>
        </authorList>
    </citation>
    <scope>NUCLEOTIDE SEQUENCE [LARGE SCALE GENOMIC DNA]</scope>
    <source>
        <strain evidence="3">cv. Nipponbare</strain>
    </source>
</reference>
<keyword evidence="3" id="KW-1185">Reference proteome</keyword>
<dbReference type="PaxDb" id="39947-A0A0P0WC49"/>
<dbReference type="InParanoid" id="A0A0P0WC49"/>
<reference evidence="2 3" key="2">
    <citation type="journal article" date="2013" name="Plant Cell Physiol.">
        <title>Rice Annotation Project Database (RAP-DB): an integrative and interactive database for rice genomics.</title>
        <authorList>
            <person name="Sakai H."/>
            <person name="Lee S.S."/>
            <person name="Tanaka T."/>
            <person name="Numa H."/>
            <person name="Kim J."/>
            <person name="Kawahara Y."/>
            <person name="Wakimoto H."/>
            <person name="Yang C.C."/>
            <person name="Iwamoto M."/>
            <person name="Abe T."/>
            <person name="Yamada Y."/>
            <person name="Muto A."/>
            <person name="Inokuchi H."/>
            <person name="Ikemura T."/>
            <person name="Matsumoto T."/>
            <person name="Sasaki T."/>
            <person name="Itoh T."/>
        </authorList>
    </citation>
    <scope>NUCLEOTIDE SEQUENCE [LARGE SCALE GENOMIC DNA]</scope>
    <source>
        <strain evidence="3">cv. Nipponbare</strain>
    </source>
</reference>
<feature type="region of interest" description="Disordered" evidence="1">
    <location>
        <begin position="1"/>
        <end position="23"/>
    </location>
</feature>
<evidence type="ECO:0000313" key="2">
    <source>
        <dbReference type="EMBL" id="BAS89954.1"/>
    </source>
</evidence>
<gene>
    <name evidence="2" type="ordered locus">Os04g0503550</name>
    <name evidence="2" type="ORF">OSNPB_040503550</name>
</gene>
<dbReference type="AlphaFoldDB" id="A0A0P0WC49"/>
<protein>
    <submittedName>
        <fullName evidence="2">Os04g0503550 protein</fullName>
    </submittedName>
</protein>
<sequence>MIALEKPLLPSKHPSPQGSLPNRSLHLQCTITKSSKQLFSENVPLHQFIKYLLTKISRQQREIRILPNILKSPLIKAPLAMGTAQALVPAPSCVHQSRCGARCAVAT</sequence>
<name>A0A0P0WC49_ORYSJ</name>
<proteinExistence type="predicted"/>
<evidence type="ECO:0000313" key="3">
    <source>
        <dbReference type="Proteomes" id="UP000059680"/>
    </source>
</evidence>
<reference evidence="3" key="1">
    <citation type="journal article" date="2005" name="Nature">
        <title>The map-based sequence of the rice genome.</title>
        <authorList>
            <consortium name="International rice genome sequencing project (IRGSP)"/>
            <person name="Matsumoto T."/>
            <person name="Wu J."/>
            <person name="Kanamori H."/>
            <person name="Katayose Y."/>
            <person name="Fujisawa M."/>
            <person name="Namiki N."/>
            <person name="Mizuno H."/>
            <person name="Yamamoto K."/>
            <person name="Antonio B.A."/>
            <person name="Baba T."/>
            <person name="Sakata K."/>
            <person name="Nagamura Y."/>
            <person name="Aoki H."/>
            <person name="Arikawa K."/>
            <person name="Arita K."/>
            <person name="Bito T."/>
            <person name="Chiden Y."/>
            <person name="Fujitsuka N."/>
            <person name="Fukunaka R."/>
            <person name="Hamada M."/>
            <person name="Harada C."/>
            <person name="Hayashi A."/>
            <person name="Hijishita S."/>
            <person name="Honda M."/>
            <person name="Hosokawa S."/>
            <person name="Ichikawa Y."/>
            <person name="Idonuma A."/>
            <person name="Iijima M."/>
            <person name="Ikeda M."/>
            <person name="Ikeno M."/>
            <person name="Ito K."/>
            <person name="Ito S."/>
            <person name="Ito T."/>
            <person name="Ito Y."/>
            <person name="Ito Y."/>
            <person name="Iwabuchi A."/>
            <person name="Kamiya K."/>
            <person name="Karasawa W."/>
            <person name="Kurita K."/>
            <person name="Katagiri S."/>
            <person name="Kikuta A."/>
            <person name="Kobayashi H."/>
            <person name="Kobayashi N."/>
            <person name="Machita K."/>
            <person name="Maehara T."/>
            <person name="Masukawa M."/>
            <person name="Mizubayashi T."/>
            <person name="Mukai Y."/>
            <person name="Nagasaki H."/>
            <person name="Nagata Y."/>
            <person name="Naito S."/>
            <person name="Nakashima M."/>
            <person name="Nakama Y."/>
            <person name="Nakamichi Y."/>
            <person name="Nakamura M."/>
            <person name="Meguro A."/>
            <person name="Negishi M."/>
            <person name="Ohta I."/>
            <person name="Ohta T."/>
            <person name="Okamoto M."/>
            <person name="Ono N."/>
            <person name="Saji S."/>
            <person name="Sakaguchi M."/>
            <person name="Sakai K."/>
            <person name="Shibata M."/>
            <person name="Shimokawa T."/>
            <person name="Song J."/>
            <person name="Takazaki Y."/>
            <person name="Terasawa K."/>
            <person name="Tsugane M."/>
            <person name="Tsuji K."/>
            <person name="Ueda S."/>
            <person name="Waki K."/>
            <person name="Yamagata H."/>
            <person name="Yamamoto M."/>
            <person name="Yamamoto S."/>
            <person name="Yamane H."/>
            <person name="Yoshiki S."/>
            <person name="Yoshihara R."/>
            <person name="Yukawa K."/>
            <person name="Zhong H."/>
            <person name="Yano M."/>
            <person name="Yuan Q."/>
            <person name="Ouyang S."/>
            <person name="Liu J."/>
            <person name="Jones K.M."/>
            <person name="Gansberger K."/>
            <person name="Moffat K."/>
            <person name="Hill J."/>
            <person name="Bera J."/>
            <person name="Fadrosh D."/>
            <person name="Jin S."/>
            <person name="Johri S."/>
            <person name="Kim M."/>
            <person name="Overton L."/>
            <person name="Reardon M."/>
            <person name="Tsitrin T."/>
            <person name="Vuong H."/>
            <person name="Weaver B."/>
            <person name="Ciecko A."/>
            <person name="Tallon L."/>
            <person name="Jackson J."/>
            <person name="Pai G."/>
            <person name="Aken S.V."/>
            <person name="Utterback T."/>
            <person name="Reidmuller S."/>
            <person name="Feldblyum T."/>
            <person name="Hsiao J."/>
            <person name="Zismann V."/>
            <person name="Iobst S."/>
            <person name="de Vazeille A.R."/>
            <person name="Buell C.R."/>
            <person name="Ying K."/>
            <person name="Li Y."/>
            <person name="Lu T."/>
            <person name="Huang Y."/>
            <person name="Zhao Q."/>
            <person name="Feng Q."/>
            <person name="Zhang L."/>
            <person name="Zhu J."/>
            <person name="Weng Q."/>
            <person name="Mu J."/>
            <person name="Lu Y."/>
            <person name="Fan D."/>
            <person name="Liu Y."/>
            <person name="Guan J."/>
            <person name="Zhang Y."/>
            <person name="Yu S."/>
            <person name="Liu X."/>
            <person name="Zhang Y."/>
            <person name="Hong G."/>
            <person name="Han B."/>
            <person name="Choisne N."/>
            <person name="Demange N."/>
            <person name="Orjeda G."/>
            <person name="Samain S."/>
            <person name="Cattolico L."/>
            <person name="Pelletier E."/>
            <person name="Couloux A."/>
            <person name="Segurens B."/>
            <person name="Wincker P."/>
            <person name="D'Hont A."/>
            <person name="Scarpelli C."/>
            <person name="Weissenbach J."/>
            <person name="Salanoubat M."/>
            <person name="Quetier F."/>
            <person name="Yu Y."/>
            <person name="Kim H.R."/>
            <person name="Rambo T."/>
            <person name="Currie J."/>
            <person name="Collura K."/>
            <person name="Luo M."/>
            <person name="Yang T."/>
            <person name="Ammiraju J.S.S."/>
            <person name="Engler F."/>
            <person name="Soderlund C."/>
            <person name="Wing R.A."/>
            <person name="Palmer L.E."/>
            <person name="de la Bastide M."/>
            <person name="Spiegel L."/>
            <person name="Nascimento L."/>
            <person name="Zutavern T."/>
            <person name="O'Shaughnessy A."/>
            <person name="Dike S."/>
            <person name="Dedhia N."/>
            <person name="Preston R."/>
            <person name="Balija V."/>
            <person name="McCombie W.R."/>
            <person name="Chow T."/>
            <person name="Chen H."/>
            <person name="Chung M."/>
            <person name="Chen C."/>
            <person name="Shaw J."/>
            <person name="Wu H."/>
            <person name="Hsiao K."/>
            <person name="Chao Y."/>
            <person name="Chu M."/>
            <person name="Cheng C."/>
            <person name="Hour A."/>
            <person name="Lee P."/>
            <person name="Lin S."/>
            <person name="Lin Y."/>
            <person name="Liou J."/>
            <person name="Liu S."/>
            <person name="Hsing Y."/>
            <person name="Raghuvanshi S."/>
            <person name="Mohanty A."/>
            <person name="Bharti A.K."/>
            <person name="Gaur A."/>
            <person name="Gupta V."/>
            <person name="Kumar D."/>
            <person name="Ravi V."/>
            <person name="Vij S."/>
            <person name="Kapur A."/>
            <person name="Khurana P."/>
            <person name="Khurana P."/>
            <person name="Khurana J.P."/>
            <person name="Tyagi A.K."/>
            <person name="Gaikwad K."/>
            <person name="Singh A."/>
            <person name="Dalal V."/>
            <person name="Srivastava S."/>
            <person name="Dixit A."/>
            <person name="Pal A.K."/>
            <person name="Ghazi I.A."/>
            <person name="Yadav M."/>
            <person name="Pandit A."/>
            <person name="Bhargava A."/>
            <person name="Sureshbabu K."/>
            <person name="Batra K."/>
            <person name="Sharma T.R."/>
            <person name="Mohapatra T."/>
            <person name="Singh N.K."/>
            <person name="Messing J."/>
            <person name="Nelson A.B."/>
            <person name="Fuks G."/>
            <person name="Kavchok S."/>
            <person name="Keizer G."/>
            <person name="Linton E."/>
            <person name="Llaca V."/>
            <person name="Song R."/>
            <person name="Tanyolac B."/>
            <person name="Young S."/>
            <person name="Ho-Il K."/>
            <person name="Hahn J.H."/>
            <person name="Sangsakoo G."/>
            <person name="Vanavichit A."/>
            <person name="de Mattos Luiz.A.T."/>
            <person name="Zimmer P.D."/>
            <person name="Malone G."/>
            <person name="Dellagostin O."/>
            <person name="de Oliveira A.C."/>
            <person name="Bevan M."/>
            <person name="Bancroft I."/>
            <person name="Minx P."/>
            <person name="Cordum H."/>
            <person name="Wilson R."/>
            <person name="Cheng Z."/>
            <person name="Jin W."/>
            <person name="Jiang J."/>
            <person name="Leong S.A."/>
            <person name="Iwama H."/>
            <person name="Gojobori T."/>
            <person name="Itoh T."/>
            <person name="Niimura Y."/>
            <person name="Fujii Y."/>
            <person name="Habara T."/>
            <person name="Sakai H."/>
            <person name="Sato Y."/>
            <person name="Wilson G."/>
            <person name="Kumar K."/>
            <person name="McCouch S."/>
            <person name="Juretic N."/>
            <person name="Hoen D."/>
            <person name="Wright S."/>
            <person name="Bruskiewich R."/>
            <person name="Bureau T."/>
            <person name="Miyao A."/>
            <person name="Hirochika H."/>
            <person name="Nishikawa T."/>
            <person name="Kadowaki K."/>
            <person name="Sugiura M."/>
            <person name="Burr B."/>
            <person name="Sasaki T."/>
        </authorList>
    </citation>
    <scope>NUCLEOTIDE SEQUENCE [LARGE SCALE GENOMIC DNA]</scope>
    <source>
        <strain evidence="3">cv. Nipponbare</strain>
    </source>
</reference>
<accession>A0A0P0WC49</accession>
<organism evidence="2 3">
    <name type="scientific">Oryza sativa subsp. japonica</name>
    <name type="common">Rice</name>
    <dbReference type="NCBI Taxonomy" id="39947"/>
    <lineage>
        <taxon>Eukaryota</taxon>
        <taxon>Viridiplantae</taxon>
        <taxon>Streptophyta</taxon>
        <taxon>Embryophyta</taxon>
        <taxon>Tracheophyta</taxon>
        <taxon>Spermatophyta</taxon>
        <taxon>Magnoliopsida</taxon>
        <taxon>Liliopsida</taxon>
        <taxon>Poales</taxon>
        <taxon>Poaceae</taxon>
        <taxon>BOP clade</taxon>
        <taxon>Oryzoideae</taxon>
        <taxon>Oryzeae</taxon>
        <taxon>Oryzinae</taxon>
        <taxon>Oryza</taxon>
        <taxon>Oryza sativa</taxon>
    </lineage>
</organism>
<evidence type="ECO:0000256" key="1">
    <source>
        <dbReference type="SAM" id="MobiDB-lite"/>
    </source>
</evidence>
<feature type="compositionally biased region" description="Polar residues" evidence="1">
    <location>
        <begin position="14"/>
        <end position="23"/>
    </location>
</feature>